<evidence type="ECO:0008006" key="4">
    <source>
        <dbReference type="Google" id="ProtNLM"/>
    </source>
</evidence>
<evidence type="ECO:0000313" key="3">
    <source>
        <dbReference type="Proteomes" id="UP001215598"/>
    </source>
</evidence>
<evidence type="ECO:0000256" key="1">
    <source>
        <dbReference type="SAM" id="MobiDB-lite"/>
    </source>
</evidence>
<protein>
    <recommendedName>
        <fullName evidence="4">F-box domain-containing protein</fullName>
    </recommendedName>
</protein>
<accession>A0AAD7J2Q8</accession>
<feature type="compositionally biased region" description="Acidic residues" evidence="1">
    <location>
        <begin position="340"/>
        <end position="356"/>
    </location>
</feature>
<organism evidence="2 3">
    <name type="scientific">Mycena metata</name>
    <dbReference type="NCBI Taxonomy" id="1033252"/>
    <lineage>
        <taxon>Eukaryota</taxon>
        <taxon>Fungi</taxon>
        <taxon>Dikarya</taxon>
        <taxon>Basidiomycota</taxon>
        <taxon>Agaricomycotina</taxon>
        <taxon>Agaricomycetes</taxon>
        <taxon>Agaricomycetidae</taxon>
        <taxon>Agaricales</taxon>
        <taxon>Marasmiineae</taxon>
        <taxon>Mycenaceae</taxon>
        <taxon>Mycena</taxon>
    </lineage>
</organism>
<evidence type="ECO:0000313" key="2">
    <source>
        <dbReference type="EMBL" id="KAJ7753838.1"/>
    </source>
</evidence>
<sequence>MPNVTVVEWAPWAIEIKMAVAYMDLFPNIRELRLNTTSFHKYSHFRRFLLACGNPKKLSFRSTRIDEDHWATTAEPTRIFTALEELAVIDCIPHPGCRDFLPDLLRHSGPTPRSLTFAGGLEGGENPCSLLAMERILQITAPSLVNLTIDSEFLGKRVLTPPVAVENPKTVELFRSLPQFPWLDKLSISLSASRQAEKILSAFKGAPNLTTLIFRMTFHKEDENEDREYGLEILTAAFPRGRAQSMKSFLTAKFPWIRQIGFYFCVARNSPIHFRRALRRRMETRLGEWLVHTGADIEGLIEVKWVDEEYRSVEYSRTTGKPRWRFPRAQQGNLQRQEPESEDESEPGPGDYEADWNLEAGEILDNGEYNQLHWDPME</sequence>
<gene>
    <name evidence="2" type="ORF">B0H16DRAFT_1690727</name>
</gene>
<dbReference type="EMBL" id="JARKIB010000054">
    <property type="protein sequence ID" value="KAJ7753838.1"/>
    <property type="molecule type" value="Genomic_DNA"/>
</dbReference>
<dbReference type="Proteomes" id="UP001215598">
    <property type="component" value="Unassembled WGS sequence"/>
</dbReference>
<keyword evidence="3" id="KW-1185">Reference proteome</keyword>
<dbReference type="Gene3D" id="3.80.10.10">
    <property type="entry name" value="Ribonuclease Inhibitor"/>
    <property type="match status" value="1"/>
</dbReference>
<feature type="region of interest" description="Disordered" evidence="1">
    <location>
        <begin position="322"/>
        <end position="357"/>
    </location>
</feature>
<name>A0AAD7J2Q8_9AGAR</name>
<comment type="caution">
    <text evidence="2">The sequence shown here is derived from an EMBL/GenBank/DDBJ whole genome shotgun (WGS) entry which is preliminary data.</text>
</comment>
<proteinExistence type="predicted"/>
<dbReference type="InterPro" id="IPR032675">
    <property type="entry name" value="LRR_dom_sf"/>
</dbReference>
<reference evidence="2" key="1">
    <citation type="submission" date="2023-03" db="EMBL/GenBank/DDBJ databases">
        <title>Massive genome expansion in bonnet fungi (Mycena s.s.) driven by repeated elements and novel gene families across ecological guilds.</title>
        <authorList>
            <consortium name="Lawrence Berkeley National Laboratory"/>
            <person name="Harder C.B."/>
            <person name="Miyauchi S."/>
            <person name="Viragh M."/>
            <person name="Kuo A."/>
            <person name="Thoen E."/>
            <person name="Andreopoulos B."/>
            <person name="Lu D."/>
            <person name="Skrede I."/>
            <person name="Drula E."/>
            <person name="Henrissat B."/>
            <person name="Morin E."/>
            <person name="Kohler A."/>
            <person name="Barry K."/>
            <person name="LaButti K."/>
            <person name="Morin E."/>
            <person name="Salamov A."/>
            <person name="Lipzen A."/>
            <person name="Mereny Z."/>
            <person name="Hegedus B."/>
            <person name="Baldrian P."/>
            <person name="Stursova M."/>
            <person name="Weitz H."/>
            <person name="Taylor A."/>
            <person name="Grigoriev I.V."/>
            <person name="Nagy L.G."/>
            <person name="Martin F."/>
            <person name="Kauserud H."/>
        </authorList>
    </citation>
    <scope>NUCLEOTIDE SEQUENCE</scope>
    <source>
        <strain evidence="2">CBHHK182m</strain>
    </source>
</reference>
<dbReference type="AlphaFoldDB" id="A0AAD7J2Q8"/>